<accession>A0AAW6U092</accession>
<keyword evidence="2" id="KW-1185">Reference proteome</keyword>
<dbReference type="Proteomes" id="UP001431776">
    <property type="component" value="Unassembled WGS sequence"/>
</dbReference>
<dbReference type="RefSeq" id="WP_349244543.1">
    <property type="nucleotide sequence ID" value="NZ_JASCXX010000008.1"/>
</dbReference>
<dbReference type="AlphaFoldDB" id="A0AAW6U092"/>
<protein>
    <submittedName>
        <fullName evidence="1">Glycosyltransferase family 4 protein</fullName>
        <ecNumber evidence="1">2.4.-.-</ecNumber>
    </submittedName>
</protein>
<organism evidence="1 2">
    <name type="scientific">Anaerobaca lacustris</name>
    <dbReference type="NCBI Taxonomy" id="3044600"/>
    <lineage>
        <taxon>Bacteria</taxon>
        <taxon>Pseudomonadati</taxon>
        <taxon>Planctomycetota</taxon>
        <taxon>Phycisphaerae</taxon>
        <taxon>Sedimentisphaerales</taxon>
        <taxon>Anaerobacaceae</taxon>
        <taxon>Anaerobaca</taxon>
    </lineage>
</organism>
<dbReference type="SUPFAM" id="SSF53756">
    <property type="entry name" value="UDP-Glycosyltransferase/glycogen phosphorylase"/>
    <property type="match status" value="1"/>
</dbReference>
<keyword evidence="1" id="KW-0808">Transferase</keyword>
<dbReference type="CDD" id="cd03801">
    <property type="entry name" value="GT4_PimA-like"/>
    <property type="match status" value="1"/>
</dbReference>
<evidence type="ECO:0000313" key="1">
    <source>
        <dbReference type="EMBL" id="MDI6449056.1"/>
    </source>
</evidence>
<name>A0AAW6U092_9BACT</name>
<proteinExistence type="predicted"/>
<reference evidence="1" key="1">
    <citation type="submission" date="2023-05" db="EMBL/GenBank/DDBJ databases">
        <title>Anaerotaeda fermentans gen. nov., sp. nov., a novel anaerobic planctomycete of the new family within the order Sedimentisphaerales isolated from Taman Peninsula, Russia.</title>
        <authorList>
            <person name="Khomyakova M.A."/>
            <person name="Merkel A.Y."/>
            <person name="Slobodkin A.I."/>
        </authorList>
    </citation>
    <scope>NUCLEOTIDE SEQUENCE</scope>
    <source>
        <strain evidence="1">M17dextr</strain>
    </source>
</reference>
<dbReference type="Pfam" id="PF13692">
    <property type="entry name" value="Glyco_trans_1_4"/>
    <property type="match status" value="1"/>
</dbReference>
<dbReference type="Gene3D" id="3.40.50.2000">
    <property type="entry name" value="Glycogen Phosphorylase B"/>
    <property type="match status" value="1"/>
</dbReference>
<keyword evidence="1" id="KW-0328">Glycosyltransferase</keyword>
<sequence length="331" mass="37264">MRLLIITNNPRHASFRQRIGIHLDLLREAGIACEVVKLPGGLGARRALFASARDFDGILLHRKILNTWDGFWMRRYGGRVIFDFDDAIMYSDRKPEQVSRIRMRRFGRSAALSCAVIAGNRYLADHARRYNANVHILPTALDVRAYDKKCPHSGDQGVRLVWIGSDSTLKYLHELRPALEEIGKRFPHTILRIVCNRFLDLEAMPVEKCTWSTETEAADLMTSDIGLAPLPDNRFTRGKCGFKILQYHAAGLPVVASPVGVNGDFVQNGKTGFLARNHSEWVETLAMLIGNPEMRGAFGRSGRSEVERFDARVIGRDFCRLITESLEPGSD</sequence>
<gene>
    <name evidence="1" type="ORF">QJ522_08375</name>
</gene>
<evidence type="ECO:0000313" key="2">
    <source>
        <dbReference type="Proteomes" id="UP001431776"/>
    </source>
</evidence>
<comment type="caution">
    <text evidence="1">The sequence shown here is derived from an EMBL/GenBank/DDBJ whole genome shotgun (WGS) entry which is preliminary data.</text>
</comment>
<dbReference type="EMBL" id="JASCXX010000008">
    <property type="protein sequence ID" value="MDI6449056.1"/>
    <property type="molecule type" value="Genomic_DNA"/>
</dbReference>
<dbReference type="EC" id="2.4.-.-" evidence="1"/>
<dbReference type="GO" id="GO:0016757">
    <property type="term" value="F:glycosyltransferase activity"/>
    <property type="evidence" value="ECO:0007669"/>
    <property type="project" value="UniProtKB-KW"/>
</dbReference>